<evidence type="ECO:0000256" key="1">
    <source>
        <dbReference type="ARBA" id="ARBA00022553"/>
    </source>
</evidence>
<dbReference type="Gene3D" id="2.40.50.140">
    <property type="entry name" value="Nucleic acid-binding proteins"/>
    <property type="match status" value="1"/>
</dbReference>
<name>A0A1Y5E4D0_COLPS</name>
<dbReference type="InterPro" id="IPR011129">
    <property type="entry name" value="CSD"/>
</dbReference>
<dbReference type="GO" id="GO:0003730">
    <property type="term" value="F:mRNA 3'-UTR binding"/>
    <property type="evidence" value="ECO:0007669"/>
    <property type="project" value="TreeGrafter"/>
</dbReference>
<feature type="transmembrane region" description="Helical" evidence="2">
    <location>
        <begin position="83"/>
        <end position="102"/>
    </location>
</feature>
<feature type="domain" description="CSD" evidence="3">
    <location>
        <begin position="2"/>
        <end position="87"/>
    </location>
</feature>
<dbReference type="InterPro" id="IPR010718">
    <property type="entry name" value="DUF1294"/>
</dbReference>
<reference evidence="5" key="1">
    <citation type="journal article" date="2017" name="Proc. Natl. Acad. Sci. U.S.A.">
        <title>Simulation of Deepwater Horizon oil plume reveals substrate specialization within a complex community of hydrocarbon degraders.</title>
        <authorList>
            <person name="Hu P."/>
            <person name="Dubinsky E.A."/>
            <person name="Probst A.J."/>
            <person name="Wang J."/>
            <person name="Sieber C.M.K."/>
            <person name="Tom L.M."/>
            <person name="Gardinali P."/>
            <person name="Banfield J.F."/>
            <person name="Atlas R.M."/>
            <person name="Andersen G.L."/>
        </authorList>
    </citation>
    <scope>NUCLEOTIDE SEQUENCE [LARGE SCALE GENOMIC DNA]</scope>
</reference>
<dbReference type="Proteomes" id="UP000243053">
    <property type="component" value="Unassembled WGS sequence"/>
</dbReference>
<dbReference type="GO" id="GO:0043488">
    <property type="term" value="P:regulation of mRNA stability"/>
    <property type="evidence" value="ECO:0007669"/>
    <property type="project" value="TreeGrafter"/>
</dbReference>
<dbReference type="PROSITE" id="PS51857">
    <property type="entry name" value="CSD_2"/>
    <property type="match status" value="1"/>
</dbReference>
<dbReference type="SUPFAM" id="SSF50249">
    <property type="entry name" value="Nucleic acid-binding proteins"/>
    <property type="match status" value="1"/>
</dbReference>
<evidence type="ECO:0000256" key="2">
    <source>
        <dbReference type="SAM" id="Phobius"/>
    </source>
</evidence>
<comment type="caution">
    <text evidence="4">The sequence shown here is derived from an EMBL/GenBank/DDBJ whole genome shotgun (WGS) entry which is preliminary data.</text>
</comment>
<dbReference type="EMBL" id="MAAF01000085">
    <property type="protein sequence ID" value="OUR77641.1"/>
    <property type="molecule type" value="Genomic_DNA"/>
</dbReference>
<evidence type="ECO:0000313" key="4">
    <source>
        <dbReference type="EMBL" id="OUR77641.1"/>
    </source>
</evidence>
<accession>A0A1Y5E4D0</accession>
<evidence type="ECO:0000259" key="3">
    <source>
        <dbReference type="PROSITE" id="PS51857"/>
    </source>
</evidence>
<keyword evidence="1" id="KW-0597">Phosphoprotein</keyword>
<dbReference type="Pfam" id="PF06961">
    <property type="entry name" value="DUF1294"/>
    <property type="match status" value="1"/>
</dbReference>
<sequence>MRLKGKIIKWNADKAFGFITPNGGGDTVFIHKTALENRNRVPKINDVISFSVIKDNQGRYCADQAIFSGEQSHKKQTKSISAFSIYLSLIFMTLVTAAYFLGHLPQEILLTYLGVSVITFLAYAFDKSKAQRGEWRTQESTLHLLALIGGWPGAVIAQQVLRHKSKKKEFRVAFWFTVFVNTATLGWLMTAQGKPFLSFFS</sequence>
<dbReference type="PANTHER" id="PTHR12962:SF1">
    <property type="entry name" value="COLD SHOCK DOMAIN-CONTAINING PROTEIN CG9705"/>
    <property type="match status" value="1"/>
</dbReference>
<keyword evidence="2" id="KW-1133">Transmembrane helix</keyword>
<gene>
    <name evidence="4" type="ORF">A9Q75_14910</name>
</gene>
<keyword evidence="2" id="KW-0472">Membrane</keyword>
<dbReference type="GO" id="GO:0005829">
    <property type="term" value="C:cytosol"/>
    <property type="evidence" value="ECO:0007669"/>
    <property type="project" value="UniProtKB-ARBA"/>
</dbReference>
<dbReference type="AlphaFoldDB" id="A0A1Y5E4D0"/>
<feature type="transmembrane region" description="Helical" evidence="2">
    <location>
        <begin position="108"/>
        <end position="125"/>
    </location>
</feature>
<evidence type="ECO:0000313" key="5">
    <source>
        <dbReference type="Proteomes" id="UP000243053"/>
    </source>
</evidence>
<keyword evidence="2" id="KW-0812">Transmembrane</keyword>
<dbReference type="PANTHER" id="PTHR12962">
    <property type="entry name" value="CALCIUM-REGULATED HEAT STABLE PROTEIN CRHSP-24-RELATED"/>
    <property type="match status" value="1"/>
</dbReference>
<dbReference type="InterPro" id="IPR002059">
    <property type="entry name" value="CSP_DNA-bd"/>
</dbReference>
<dbReference type="InterPro" id="IPR012340">
    <property type="entry name" value="NA-bd_OB-fold"/>
</dbReference>
<protein>
    <submittedName>
        <fullName evidence="4">Cold-shock protein</fullName>
    </submittedName>
</protein>
<dbReference type="InterPro" id="IPR052069">
    <property type="entry name" value="Ca-reg_mRNA-binding_domain"/>
</dbReference>
<proteinExistence type="predicted"/>
<organism evidence="4 5">
    <name type="scientific">Colwellia psychrerythraea</name>
    <name type="common">Vibrio psychroerythus</name>
    <dbReference type="NCBI Taxonomy" id="28229"/>
    <lineage>
        <taxon>Bacteria</taxon>
        <taxon>Pseudomonadati</taxon>
        <taxon>Pseudomonadota</taxon>
        <taxon>Gammaproteobacteria</taxon>
        <taxon>Alteromonadales</taxon>
        <taxon>Colwelliaceae</taxon>
        <taxon>Colwellia</taxon>
    </lineage>
</organism>
<dbReference type="Pfam" id="PF00313">
    <property type="entry name" value="CSD"/>
    <property type="match status" value="1"/>
</dbReference>
<feature type="transmembrane region" description="Helical" evidence="2">
    <location>
        <begin position="172"/>
        <end position="191"/>
    </location>
</feature>
<dbReference type="SMART" id="SM00357">
    <property type="entry name" value="CSP"/>
    <property type="match status" value="1"/>
</dbReference>